<dbReference type="RefSeq" id="WP_037940359.1">
    <property type="nucleotide sequence ID" value="NZ_JBFADL010000038.1"/>
</dbReference>
<dbReference type="eggNOG" id="ENOG5030P60">
    <property type="taxonomic scope" value="Bacteria"/>
</dbReference>
<keyword evidence="2" id="KW-1185">Reference proteome</keyword>
<dbReference type="EMBL" id="JFCB01000043">
    <property type="protein sequence ID" value="KES03409.1"/>
    <property type="molecule type" value="Genomic_DNA"/>
</dbReference>
<gene>
    <name evidence="1" type="ORF">BU52_30695</name>
</gene>
<protein>
    <recommendedName>
        <fullName evidence="3">Conjugal transfer protein TraB</fullName>
    </recommendedName>
</protein>
<dbReference type="AlphaFoldDB" id="A0A081XIN6"/>
<accession>A0A081XIN6</accession>
<evidence type="ECO:0000313" key="1">
    <source>
        <dbReference type="EMBL" id="KES03409.1"/>
    </source>
</evidence>
<name>A0A081XIN6_STRTO</name>
<organism evidence="1 2">
    <name type="scientific">Streptomyces toyocaensis</name>
    <dbReference type="NCBI Taxonomy" id="55952"/>
    <lineage>
        <taxon>Bacteria</taxon>
        <taxon>Bacillati</taxon>
        <taxon>Actinomycetota</taxon>
        <taxon>Actinomycetes</taxon>
        <taxon>Kitasatosporales</taxon>
        <taxon>Streptomycetaceae</taxon>
        <taxon>Streptomyces</taxon>
    </lineage>
</organism>
<proteinExistence type="predicted"/>
<dbReference type="Proteomes" id="UP000028341">
    <property type="component" value="Unassembled WGS sequence"/>
</dbReference>
<evidence type="ECO:0000313" key="2">
    <source>
        <dbReference type="Proteomes" id="UP000028341"/>
    </source>
</evidence>
<evidence type="ECO:0008006" key="3">
    <source>
        <dbReference type="Google" id="ProtNLM"/>
    </source>
</evidence>
<dbReference type="STRING" id="55952.BU52_30695"/>
<dbReference type="OrthoDB" id="4274837at2"/>
<reference evidence="1 2" key="1">
    <citation type="submission" date="2014-02" db="EMBL/GenBank/DDBJ databases">
        <title>The genome announcement of Streptomyces toyocaensis NRRL15009.</title>
        <authorList>
            <person name="Hong H.-J."/>
            <person name="Kwun M.J."/>
        </authorList>
    </citation>
    <scope>NUCLEOTIDE SEQUENCE [LARGE SCALE GENOMIC DNA]</scope>
    <source>
        <strain evidence="1 2">NRRL 15009</strain>
    </source>
</reference>
<comment type="caution">
    <text evidence="1">The sequence shown here is derived from an EMBL/GenBank/DDBJ whole genome shotgun (WGS) entry which is preliminary data.</text>
</comment>
<sequence length="134" mass="13896">MGEIAPAVSADGDANGYTAIHTKLTALQRAAAQLMEHAERVAQRMRANANAAVTVADLSAAAQVDARHVAAINEVATSFGRVVGGARRLSGAADSMHQAAGHLRTEHQAEYGGVHAAVTASKARQAKPGFYRPQ</sequence>